<keyword evidence="2" id="KW-1185">Reference proteome</keyword>
<organism evidence="1 2">
    <name type="scientific">Trachymyrmex cornetzi</name>
    <dbReference type="NCBI Taxonomy" id="471704"/>
    <lineage>
        <taxon>Eukaryota</taxon>
        <taxon>Metazoa</taxon>
        <taxon>Ecdysozoa</taxon>
        <taxon>Arthropoda</taxon>
        <taxon>Hexapoda</taxon>
        <taxon>Insecta</taxon>
        <taxon>Pterygota</taxon>
        <taxon>Neoptera</taxon>
        <taxon>Endopterygota</taxon>
        <taxon>Hymenoptera</taxon>
        <taxon>Apocrita</taxon>
        <taxon>Aculeata</taxon>
        <taxon>Formicoidea</taxon>
        <taxon>Formicidae</taxon>
        <taxon>Myrmicinae</taxon>
        <taxon>Trachymyrmex</taxon>
    </lineage>
</organism>
<gene>
    <name evidence="1" type="ORF">ALC57_07297</name>
</gene>
<dbReference type="EMBL" id="KQ979608">
    <property type="protein sequence ID" value="KYN20392.1"/>
    <property type="molecule type" value="Genomic_DNA"/>
</dbReference>
<proteinExistence type="predicted"/>
<evidence type="ECO:0000313" key="1">
    <source>
        <dbReference type="EMBL" id="KYN20392.1"/>
    </source>
</evidence>
<sequence>MQKRPANNRCKVILLDGNARLHVVKSVKQTLLELEWELSLFSKLKCEIRFCSSVNSPSVSIPLSRGAIQKDYQFSFFEIFAIAGFKETGRACQTLGHHSAISDCSFNRSSGTFTCRYGADLTNIVAST</sequence>
<dbReference type="Proteomes" id="UP000078492">
    <property type="component" value="Unassembled WGS sequence"/>
</dbReference>
<accession>A0A195E688</accession>
<protein>
    <submittedName>
        <fullName evidence="1">Uncharacterized protein</fullName>
    </submittedName>
</protein>
<reference evidence="1 2" key="1">
    <citation type="submission" date="2015-09" db="EMBL/GenBank/DDBJ databases">
        <title>Trachymyrmex cornetzi WGS genome.</title>
        <authorList>
            <person name="Nygaard S."/>
            <person name="Hu H."/>
            <person name="Boomsma J."/>
            <person name="Zhang G."/>
        </authorList>
    </citation>
    <scope>NUCLEOTIDE SEQUENCE [LARGE SCALE GENOMIC DNA]</scope>
    <source>
        <strain evidence="1">Tcor2-1</strain>
        <tissue evidence="1">Whole body</tissue>
    </source>
</reference>
<name>A0A195E688_9HYME</name>
<evidence type="ECO:0000313" key="2">
    <source>
        <dbReference type="Proteomes" id="UP000078492"/>
    </source>
</evidence>
<dbReference type="AlphaFoldDB" id="A0A195E688"/>